<protein>
    <submittedName>
        <fullName evidence="10">Trihelix transcription factor ASIL2-like</fullName>
    </submittedName>
</protein>
<dbReference type="Gene3D" id="1.10.10.60">
    <property type="entry name" value="Homeodomain-like"/>
    <property type="match status" value="1"/>
</dbReference>
<dbReference type="GO" id="GO:0005634">
    <property type="term" value="C:nucleus"/>
    <property type="evidence" value="ECO:0007669"/>
    <property type="project" value="UniProtKB-SubCell"/>
</dbReference>
<dbReference type="InterPro" id="IPR001005">
    <property type="entry name" value="SANT/Myb"/>
</dbReference>
<dbReference type="FunFam" id="1.10.10.60:FF:000104">
    <property type="entry name" value="trihelix transcription factor ASIL2"/>
    <property type="match status" value="1"/>
</dbReference>
<evidence type="ECO:0000313" key="11">
    <source>
        <dbReference type="Proteomes" id="UP001567538"/>
    </source>
</evidence>
<comment type="caution">
    <text evidence="10">The sequence shown here is derived from an EMBL/GenBank/DDBJ whole genome shotgun (WGS) entry which is preliminary data.</text>
</comment>
<feature type="domain" description="Myb-like" evidence="9">
    <location>
        <begin position="147"/>
        <end position="204"/>
    </location>
</feature>
<keyword evidence="11" id="KW-1185">Reference proteome</keyword>
<evidence type="ECO:0000256" key="4">
    <source>
        <dbReference type="ARBA" id="ARBA00023125"/>
    </source>
</evidence>
<dbReference type="InterPro" id="IPR044823">
    <property type="entry name" value="ASIL1/2-like"/>
</dbReference>
<evidence type="ECO:0000256" key="2">
    <source>
        <dbReference type="ARBA" id="ARBA00023015"/>
    </source>
</evidence>
<dbReference type="Proteomes" id="UP001567538">
    <property type="component" value="Unassembled WGS sequence"/>
</dbReference>
<evidence type="ECO:0000256" key="3">
    <source>
        <dbReference type="ARBA" id="ARBA00023054"/>
    </source>
</evidence>
<gene>
    <name evidence="10" type="ORF">AAHA92_09453</name>
</gene>
<dbReference type="PANTHER" id="PTHR31307:SF6">
    <property type="entry name" value="OS01G0718900 PROTEIN"/>
    <property type="match status" value="1"/>
</dbReference>
<reference evidence="10 11" key="1">
    <citation type="submission" date="2024-06" db="EMBL/GenBank/DDBJ databases">
        <title>A chromosome level genome sequence of Diviner's sage (Salvia divinorum).</title>
        <authorList>
            <person name="Ford S.A."/>
            <person name="Ro D.-K."/>
            <person name="Ness R.W."/>
            <person name="Phillips M.A."/>
        </authorList>
    </citation>
    <scope>NUCLEOTIDE SEQUENCE [LARGE SCALE GENOMIC DNA]</scope>
    <source>
        <strain evidence="10">SAF-2024a</strain>
        <tissue evidence="10">Leaf</tissue>
    </source>
</reference>
<dbReference type="PANTHER" id="PTHR31307">
    <property type="entry name" value="TRIHELIX TRANSCRIPTION FACTOR ASIL2"/>
    <property type="match status" value="1"/>
</dbReference>
<evidence type="ECO:0000313" key="10">
    <source>
        <dbReference type="EMBL" id="KAL1559069.1"/>
    </source>
</evidence>
<dbReference type="PROSITE" id="PS50090">
    <property type="entry name" value="MYB_LIKE"/>
    <property type="match status" value="1"/>
</dbReference>
<comment type="subcellular location">
    <subcellularLocation>
        <location evidence="1">Nucleus</location>
    </subcellularLocation>
</comment>
<keyword evidence="3 7" id="KW-0175">Coiled coil</keyword>
<feature type="region of interest" description="Disordered" evidence="8">
    <location>
        <begin position="263"/>
        <end position="297"/>
    </location>
</feature>
<dbReference type="GO" id="GO:0003677">
    <property type="term" value="F:DNA binding"/>
    <property type="evidence" value="ECO:0007669"/>
    <property type="project" value="UniProtKB-KW"/>
</dbReference>
<name>A0ABD1HRC9_SALDI</name>
<evidence type="ECO:0000256" key="1">
    <source>
        <dbReference type="ARBA" id="ARBA00004123"/>
    </source>
</evidence>
<evidence type="ECO:0000256" key="8">
    <source>
        <dbReference type="SAM" id="MobiDB-lite"/>
    </source>
</evidence>
<organism evidence="10 11">
    <name type="scientific">Salvia divinorum</name>
    <name type="common">Maria pastora</name>
    <name type="synonym">Diviner's sage</name>
    <dbReference type="NCBI Taxonomy" id="28513"/>
    <lineage>
        <taxon>Eukaryota</taxon>
        <taxon>Viridiplantae</taxon>
        <taxon>Streptophyta</taxon>
        <taxon>Embryophyta</taxon>
        <taxon>Tracheophyta</taxon>
        <taxon>Spermatophyta</taxon>
        <taxon>Magnoliopsida</taxon>
        <taxon>eudicotyledons</taxon>
        <taxon>Gunneridae</taxon>
        <taxon>Pentapetalae</taxon>
        <taxon>asterids</taxon>
        <taxon>lamiids</taxon>
        <taxon>Lamiales</taxon>
        <taxon>Lamiaceae</taxon>
        <taxon>Nepetoideae</taxon>
        <taxon>Mentheae</taxon>
        <taxon>Salviinae</taxon>
        <taxon>Salvia</taxon>
        <taxon>Salvia subgen. Calosphace</taxon>
    </lineage>
</organism>
<evidence type="ECO:0000256" key="7">
    <source>
        <dbReference type="SAM" id="Coils"/>
    </source>
</evidence>
<keyword evidence="6" id="KW-0539">Nucleus</keyword>
<dbReference type="InterPro" id="IPR044822">
    <property type="entry name" value="Myb_DNA-bind_4"/>
</dbReference>
<evidence type="ECO:0000256" key="5">
    <source>
        <dbReference type="ARBA" id="ARBA00023163"/>
    </source>
</evidence>
<keyword evidence="5" id="KW-0804">Transcription</keyword>
<accession>A0ABD1HRC9</accession>
<dbReference type="AlphaFoldDB" id="A0ABD1HRC9"/>
<feature type="coiled-coil region" evidence="7">
    <location>
        <begin position="318"/>
        <end position="349"/>
    </location>
</feature>
<keyword evidence="4" id="KW-0238">DNA-binding</keyword>
<evidence type="ECO:0000259" key="9">
    <source>
        <dbReference type="PROSITE" id="PS50090"/>
    </source>
</evidence>
<dbReference type="Pfam" id="PF13837">
    <property type="entry name" value="Myb_DNA-bind_4"/>
    <property type="match status" value="1"/>
</dbReference>
<proteinExistence type="predicted"/>
<sequence length="375" mass="42718">MDDENDVPYRSNTYAANGQKFPVENASYPRDIGNSYGEDDDNDDDGEEDEEKAVNDVDDEDEDDDEDDDDDDGGNGVQRISNNDYEYGDEDDTNDNENGDQQRHPKKRKLKNLISSYEFAPRLPAPAPAAPSAPKLSYGGRNPLTDWTEHETLVLLDAWGDRFLKHGRKSLRCEEWQEVAEKVSLGSKIERTDTQCRNRLDTLKKKYKKEKMKFGDSGSEWVYFKKIDALLSSSQVQLVGLSCGIDSGEYVFMNPKVYLNRSNGLDEMRDSPGNSSEGEEDESEGLPPKKTMGTGKIRSSAAPYKMLADSFEKFSEIYERIEDSKRQQMIELEKMRMDLHRDLEMQKREILERGHAEIAKIRQGEDEDNAENISG</sequence>
<feature type="region of interest" description="Disordered" evidence="8">
    <location>
        <begin position="1"/>
        <end position="109"/>
    </location>
</feature>
<dbReference type="EMBL" id="JBEAFC010000004">
    <property type="protein sequence ID" value="KAL1559069.1"/>
    <property type="molecule type" value="Genomic_DNA"/>
</dbReference>
<keyword evidence="2" id="KW-0805">Transcription regulation</keyword>
<feature type="compositionally biased region" description="Acidic residues" evidence="8">
    <location>
        <begin position="86"/>
        <end position="98"/>
    </location>
</feature>
<feature type="compositionally biased region" description="Acidic residues" evidence="8">
    <location>
        <begin position="37"/>
        <end position="73"/>
    </location>
</feature>
<evidence type="ECO:0000256" key="6">
    <source>
        <dbReference type="ARBA" id="ARBA00023242"/>
    </source>
</evidence>